<reference evidence="1 2" key="1">
    <citation type="journal article" date="2021" name="Hortic Res">
        <title>High-quality reference genome and annotation aids understanding of berry development for evergreen blueberry (Vaccinium darrowii).</title>
        <authorList>
            <person name="Yu J."/>
            <person name="Hulse-Kemp A.M."/>
            <person name="Babiker E."/>
            <person name="Staton M."/>
        </authorList>
    </citation>
    <scope>NUCLEOTIDE SEQUENCE [LARGE SCALE GENOMIC DNA]</scope>
    <source>
        <strain evidence="2">cv. NJ 8807/NJ 8810</strain>
        <tissue evidence="1">Young leaf</tissue>
    </source>
</reference>
<organism evidence="1 2">
    <name type="scientific">Vaccinium darrowii</name>
    <dbReference type="NCBI Taxonomy" id="229202"/>
    <lineage>
        <taxon>Eukaryota</taxon>
        <taxon>Viridiplantae</taxon>
        <taxon>Streptophyta</taxon>
        <taxon>Embryophyta</taxon>
        <taxon>Tracheophyta</taxon>
        <taxon>Spermatophyta</taxon>
        <taxon>Magnoliopsida</taxon>
        <taxon>eudicotyledons</taxon>
        <taxon>Gunneridae</taxon>
        <taxon>Pentapetalae</taxon>
        <taxon>asterids</taxon>
        <taxon>Ericales</taxon>
        <taxon>Ericaceae</taxon>
        <taxon>Vaccinioideae</taxon>
        <taxon>Vaccinieae</taxon>
        <taxon>Vaccinium</taxon>
    </lineage>
</organism>
<gene>
    <name evidence="1" type="ORF">Vadar_022885</name>
</gene>
<dbReference type="Proteomes" id="UP000828048">
    <property type="component" value="Chromosome 5"/>
</dbReference>
<evidence type="ECO:0000313" key="2">
    <source>
        <dbReference type="Proteomes" id="UP000828048"/>
    </source>
</evidence>
<proteinExistence type="predicted"/>
<accession>A0ACB7Y1E8</accession>
<sequence length="176" mass="19173">MKRPIEADDGSGKETKKIKLEEEAETAPALVLTDENLLHEVLKHVDARSLATASCVNKQWHRTAQDERLWELICTRHLANIGCGKQQLRSVVLALGGFRRLHSLYLLPLSKPSSSNSTWPCLSPTAVVPAKSAAGGGGGGGGGKTRWGKDEVHLSLSLLSIRYYEKMNFSNRGKGL</sequence>
<protein>
    <submittedName>
        <fullName evidence="1">Uncharacterized protein</fullName>
    </submittedName>
</protein>
<dbReference type="EMBL" id="CM037155">
    <property type="protein sequence ID" value="KAH7847176.1"/>
    <property type="molecule type" value="Genomic_DNA"/>
</dbReference>
<comment type="caution">
    <text evidence="1">The sequence shown here is derived from an EMBL/GenBank/DDBJ whole genome shotgun (WGS) entry which is preliminary data.</text>
</comment>
<keyword evidence="2" id="KW-1185">Reference proteome</keyword>
<name>A0ACB7Y1E8_9ERIC</name>
<evidence type="ECO:0000313" key="1">
    <source>
        <dbReference type="EMBL" id="KAH7847176.1"/>
    </source>
</evidence>